<protein>
    <submittedName>
        <fullName evidence="2">Uncharacterized protein</fullName>
    </submittedName>
</protein>
<proteinExistence type="predicted"/>
<evidence type="ECO:0000313" key="3">
    <source>
        <dbReference type="Proteomes" id="UP000780801"/>
    </source>
</evidence>
<evidence type="ECO:0000256" key="1">
    <source>
        <dbReference type="SAM" id="MobiDB-lite"/>
    </source>
</evidence>
<gene>
    <name evidence="2" type="ORF">BGW38_010272</name>
</gene>
<dbReference type="EMBL" id="JAABOA010008149">
    <property type="protein sequence ID" value="KAF9536208.1"/>
    <property type="molecule type" value="Genomic_DNA"/>
</dbReference>
<sequence>MLVGSSAGSTPSMRRSTTSGPSKSVTMPPWNSSTRILRGKLVSSMSMDSNVVRKF</sequence>
<evidence type="ECO:0000313" key="2">
    <source>
        <dbReference type="EMBL" id="KAF9536208.1"/>
    </source>
</evidence>
<reference evidence="2" key="1">
    <citation type="journal article" date="2020" name="Fungal Divers.">
        <title>Resolving the Mortierellaceae phylogeny through synthesis of multi-gene phylogenetics and phylogenomics.</title>
        <authorList>
            <person name="Vandepol N."/>
            <person name="Liber J."/>
            <person name="Desiro A."/>
            <person name="Na H."/>
            <person name="Kennedy M."/>
            <person name="Barry K."/>
            <person name="Grigoriev I.V."/>
            <person name="Miller A.N."/>
            <person name="O'Donnell K."/>
            <person name="Stajich J.E."/>
            <person name="Bonito G."/>
        </authorList>
    </citation>
    <scope>NUCLEOTIDE SEQUENCE</scope>
    <source>
        <strain evidence="2">KOD1015</strain>
    </source>
</reference>
<comment type="caution">
    <text evidence="2">The sequence shown here is derived from an EMBL/GenBank/DDBJ whole genome shotgun (WGS) entry which is preliminary data.</text>
</comment>
<keyword evidence="3" id="KW-1185">Reference proteome</keyword>
<feature type="non-terminal residue" evidence="2">
    <location>
        <position position="55"/>
    </location>
</feature>
<name>A0A9P6EVG4_9FUNG</name>
<dbReference type="AlphaFoldDB" id="A0A9P6EVG4"/>
<accession>A0A9P6EVG4</accession>
<organism evidence="2 3">
    <name type="scientific">Lunasporangiospora selenospora</name>
    <dbReference type="NCBI Taxonomy" id="979761"/>
    <lineage>
        <taxon>Eukaryota</taxon>
        <taxon>Fungi</taxon>
        <taxon>Fungi incertae sedis</taxon>
        <taxon>Mucoromycota</taxon>
        <taxon>Mortierellomycotina</taxon>
        <taxon>Mortierellomycetes</taxon>
        <taxon>Mortierellales</taxon>
        <taxon>Mortierellaceae</taxon>
        <taxon>Lunasporangiospora</taxon>
    </lineage>
</organism>
<dbReference type="Proteomes" id="UP000780801">
    <property type="component" value="Unassembled WGS sequence"/>
</dbReference>
<feature type="region of interest" description="Disordered" evidence="1">
    <location>
        <begin position="1"/>
        <end position="32"/>
    </location>
</feature>